<dbReference type="SUPFAM" id="SSF89957">
    <property type="entry name" value="MTH1187/YkoF-like"/>
    <property type="match status" value="1"/>
</dbReference>
<dbReference type="Proteomes" id="UP000189059">
    <property type="component" value="Unassembled WGS sequence"/>
</dbReference>
<feature type="binding site" evidence="1">
    <location>
        <position position="50"/>
    </location>
    <ligand>
        <name>thiamine</name>
        <dbReference type="ChEBI" id="CHEBI:18385"/>
    </ligand>
</feature>
<keyword evidence="5" id="KW-1185">Reference proteome</keyword>
<dbReference type="EMBL" id="MRVI01000001">
    <property type="protein sequence ID" value="OOC62441.1"/>
    <property type="molecule type" value="Genomic_DNA"/>
</dbReference>
<evidence type="ECO:0000259" key="2">
    <source>
        <dbReference type="Pfam" id="PF07615"/>
    </source>
</evidence>
<gene>
    <name evidence="4" type="ORF">BBD40_11560</name>
    <name evidence="3" type="ORF">BBD41_23990</name>
</gene>
<dbReference type="KEGG" id="pib:BBD41_23990"/>
<dbReference type="EMBL" id="CP016809">
    <property type="protein sequence ID" value="ANY75389.1"/>
    <property type="molecule type" value="Genomic_DNA"/>
</dbReference>
<dbReference type="InterPro" id="IPR011522">
    <property type="entry name" value="Thiamin/HMP-bd_put_YkoF"/>
</dbReference>
<dbReference type="InterPro" id="IPR015835">
    <property type="entry name" value="HMP/thiamine-bd"/>
</dbReference>
<dbReference type="OrthoDB" id="7767286at2"/>
<dbReference type="AlphaFoldDB" id="A0A1B2E600"/>
<sequence>MNELVCGTSRIVGCRFSVFPMTDRFVEVIMGALKSVQTDKVWIHTDDVSTCVRGRAEHVFDVTRAIFAHAAASGVHTVFNGTYSIGCPGDTDADVYMSEDSRVLNSELGPHADIESACQFALYPLGTEQYMDIIYGEVQRAKEKGTFGGSVHYASRLDGTLSRVFESLEDAFSHAIQTDSSHLVMTAVVSAHSPSPKHRSV</sequence>
<dbReference type="Pfam" id="PF07615">
    <property type="entry name" value="Ykof"/>
    <property type="match status" value="2"/>
</dbReference>
<evidence type="ECO:0000256" key="1">
    <source>
        <dbReference type="PIRSR" id="PIRSR021331-1"/>
    </source>
</evidence>
<evidence type="ECO:0000313" key="5">
    <source>
        <dbReference type="Proteomes" id="UP000189059"/>
    </source>
</evidence>
<feature type="domain" description="Thiamin/hydroxymethyl pyrimidine-binding YkoF putative" evidence="2">
    <location>
        <begin position="117"/>
        <end position="195"/>
    </location>
</feature>
<reference evidence="3" key="1">
    <citation type="submission" date="2016-08" db="EMBL/GenBank/DDBJ databases">
        <title>Complete Genome Seqeunce of Paenibacillus sp. nov. IHBB 9852 from high altitute lake of Indian trans-Himalayas.</title>
        <authorList>
            <person name="Kiran S."/>
            <person name="Swarnkar M.K."/>
            <person name="Rana A."/>
            <person name="Tewari R."/>
            <person name="Gulati A."/>
        </authorList>
    </citation>
    <scope>NUCLEOTIDE SEQUENCE [LARGE SCALE GENOMIC DNA]</scope>
    <source>
        <strain evidence="3">IHBB 9852</strain>
    </source>
</reference>
<dbReference type="PIRSF" id="PIRSF021331">
    <property type="entry name" value="YkoF"/>
    <property type="match status" value="1"/>
</dbReference>
<dbReference type="RefSeq" id="WP_077567220.1">
    <property type="nucleotide sequence ID" value="NZ_CP016809.1"/>
</dbReference>
<dbReference type="Gene3D" id="3.30.70.930">
    <property type="match status" value="2"/>
</dbReference>
<dbReference type="GO" id="GO:0030975">
    <property type="term" value="F:thiamine binding"/>
    <property type="evidence" value="ECO:0007669"/>
    <property type="project" value="InterPro"/>
</dbReference>
<protein>
    <submittedName>
        <fullName evidence="3">Thiamine-binding protein</fullName>
    </submittedName>
</protein>
<feature type="domain" description="Thiamin/hydroxymethyl pyrimidine-binding YkoF putative" evidence="2">
    <location>
        <begin position="11"/>
        <end position="90"/>
    </location>
</feature>
<name>A0A1B2E600_9BACL</name>
<organism evidence="3">
    <name type="scientific">Paenibacillus ihbetae</name>
    <dbReference type="NCBI Taxonomy" id="1870820"/>
    <lineage>
        <taxon>Bacteria</taxon>
        <taxon>Bacillati</taxon>
        <taxon>Bacillota</taxon>
        <taxon>Bacilli</taxon>
        <taxon>Bacillales</taxon>
        <taxon>Paenibacillaceae</taxon>
        <taxon>Paenibacillus</taxon>
    </lineage>
</organism>
<accession>A0A1B2E600</accession>
<evidence type="ECO:0000313" key="4">
    <source>
        <dbReference type="EMBL" id="OOC62441.1"/>
    </source>
</evidence>
<evidence type="ECO:0000313" key="3">
    <source>
        <dbReference type="EMBL" id="ANY75389.1"/>
    </source>
</evidence>
<dbReference type="InterPro" id="IPR029756">
    <property type="entry name" value="MTH1187/YkoF-like"/>
</dbReference>
<reference evidence="4 5" key="2">
    <citation type="submission" date="2016-12" db="EMBL/GenBank/DDBJ databases">
        <title>Genome sequencing and description of Paenibacillus sp. nov. from high altitude lake in the Indian Trans- Himalayas.</title>
        <authorList>
            <person name="Kiran S."/>
            <person name="Swarnkar M.K."/>
            <person name="Rana A."/>
            <person name="Tewari R."/>
            <person name="Gulati A."/>
        </authorList>
    </citation>
    <scope>NUCLEOTIDE SEQUENCE [LARGE SCALE GENOMIC DNA]</scope>
    <source>
        <strain evidence="4 5">IHBB 9951</strain>
    </source>
</reference>
<feature type="binding site" evidence="1">
    <location>
        <position position="18"/>
    </location>
    <ligand>
        <name>thiamine</name>
        <dbReference type="ChEBI" id="CHEBI:18385"/>
    </ligand>
</feature>
<proteinExistence type="predicted"/>